<dbReference type="InterPro" id="IPR011010">
    <property type="entry name" value="DNA_brk_join_enz"/>
</dbReference>
<accession>A0A5N1JLC5</accession>
<dbReference type="Gene3D" id="1.10.443.10">
    <property type="entry name" value="Intergrase catalytic core"/>
    <property type="match status" value="1"/>
</dbReference>
<dbReference type="GO" id="GO:0003677">
    <property type="term" value="F:DNA binding"/>
    <property type="evidence" value="ECO:0007669"/>
    <property type="project" value="UniProtKB-UniRule"/>
</dbReference>
<keyword evidence="3 5" id="KW-0238">DNA-binding</keyword>
<keyword evidence="4" id="KW-0233">DNA recombination</keyword>
<evidence type="ECO:0000313" key="9">
    <source>
        <dbReference type="Proteomes" id="UP000326344"/>
    </source>
</evidence>
<dbReference type="Pfam" id="PF00589">
    <property type="entry name" value="Phage_integrase"/>
    <property type="match status" value="1"/>
</dbReference>
<dbReference type="SUPFAM" id="SSF56349">
    <property type="entry name" value="DNA breaking-rejoining enzymes"/>
    <property type="match status" value="1"/>
</dbReference>
<evidence type="ECO:0000256" key="4">
    <source>
        <dbReference type="ARBA" id="ARBA00023172"/>
    </source>
</evidence>
<evidence type="ECO:0000256" key="3">
    <source>
        <dbReference type="ARBA" id="ARBA00023125"/>
    </source>
</evidence>
<dbReference type="PROSITE" id="PS51898">
    <property type="entry name" value="TYR_RECOMBINASE"/>
    <property type="match status" value="1"/>
</dbReference>
<dbReference type="Gene3D" id="1.10.150.130">
    <property type="match status" value="1"/>
</dbReference>
<dbReference type="InterPro" id="IPR050090">
    <property type="entry name" value="Tyrosine_recombinase_XerCD"/>
</dbReference>
<evidence type="ECO:0000256" key="5">
    <source>
        <dbReference type="PROSITE-ProRule" id="PRU01248"/>
    </source>
</evidence>
<protein>
    <submittedName>
        <fullName evidence="8">Tyrosine-type recombinase/integrase</fullName>
    </submittedName>
</protein>
<dbReference type="Proteomes" id="UP000326344">
    <property type="component" value="Unassembled WGS sequence"/>
</dbReference>
<reference evidence="8 9" key="1">
    <citation type="submission" date="2019-09" db="EMBL/GenBank/DDBJ databases">
        <title>Genome Sequence of Larkinella sp MA1.</title>
        <authorList>
            <person name="Srinivasan S."/>
        </authorList>
    </citation>
    <scope>NUCLEOTIDE SEQUENCE [LARGE SCALE GENOMIC DNA]</scope>
    <source>
        <strain evidence="8 9">MA1</strain>
    </source>
</reference>
<dbReference type="InterPro" id="IPR025269">
    <property type="entry name" value="SAM-like_dom"/>
</dbReference>
<comment type="caution">
    <text evidence="8">The sequence shown here is derived from an EMBL/GenBank/DDBJ whole genome shotgun (WGS) entry which is preliminary data.</text>
</comment>
<evidence type="ECO:0000313" key="8">
    <source>
        <dbReference type="EMBL" id="KAA9357285.1"/>
    </source>
</evidence>
<dbReference type="InterPro" id="IPR010998">
    <property type="entry name" value="Integrase_recombinase_N"/>
</dbReference>
<keyword evidence="2" id="KW-0229">DNA integration</keyword>
<evidence type="ECO:0000259" key="6">
    <source>
        <dbReference type="PROSITE" id="PS51898"/>
    </source>
</evidence>
<dbReference type="PROSITE" id="PS51900">
    <property type="entry name" value="CB"/>
    <property type="match status" value="1"/>
</dbReference>
<feature type="domain" description="Core-binding (CB)" evidence="7">
    <location>
        <begin position="106"/>
        <end position="190"/>
    </location>
</feature>
<gene>
    <name evidence="8" type="ORF">F0P93_05985</name>
</gene>
<organism evidence="8 9">
    <name type="scientific">Larkinella humicola</name>
    <dbReference type="NCBI Taxonomy" id="2607654"/>
    <lineage>
        <taxon>Bacteria</taxon>
        <taxon>Pseudomonadati</taxon>
        <taxon>Bacteroidota</taxon>
        <taxon>Cytophagia</taxon>
        <taxon>Cytophagales</taxon>
        <taxon>Spirosomataceae</taxon>
        <taxon>Larkinella</taxon>
    </lineage>
</organism>
<dbReference type="GO" id="GO:0015074">
    <property type="term" value="P:DNA integration"/>
    <property type="evidence" value="ECO:0007669"/>
    <property type="project" value="UniProtKB-KW"/>
</dbReference>
<dbReference type="RefSeq" id="WP_150875423.1">
    <property type="nucleotide sequence ID" value="NZ_VTWS01000001.1"/>
</dbReference>
<feature type="domain" description="Tyr recombinase" evidence="6">
    <location>
        <begin position="226"/>
        <end position="442"/>
    </location>
</feature>
<comment type="similarity">
    <text evidence="1">Belongs to the 'phage' integrase family.</text>
</comment>
<evidence type="ECO:0000256" key="2">
    <source>
        <dbReference type="ARBA" id="ARBA00022908"/>
    </source>
</evidence>
<keyword evidence="9" id="KW-1185">Reference proteome</keyword>
<dbReference type="EMBL" id="VTWS01000001">
    <property type="protein sequence ID" value="KAA9357285.1"/>
    <property type="molecule type" value="Genomic_DNA"/>
</dbReference>
<dbReference type="Pfam" id="PF13102">
    <property type="entry name" value="Phage_int_SAM_5"/>
    <property type="match status" value="1"/>
</dbReference>
<dbReference type="InterPro" id="IPR013762">
    <property type="entry name" value="Integrase-like_cat_sf"/>
</dbReference>
<dbReference type="InterPro" id="IPR044068">
    <property type="entry name" value="CB"/>
</dbReference>
<dbReference type="AlphaFoldDB" id="A0A5N1JLC5"/>
<evidence type="ECO:0000256" key="1">
    <source>
        <dbReference type="ARBA" id="ARBA00008857"/>
    </source>
</evidence>
<evidence type="ECO:0000259" key="7">
    <source>
        <dbReference type="PROSITE" id="PS51900"/>
    </source>
</evidence>
<proteinExistence type="inferred from homology"/>
<dbReference type="PANTHER" id="PTHR30349:SF64">
    <property type="entry name" value="PROPHAGE INTEGRASE INTD-RELATED"/>
    <property type="match status" value="1"/>
</dbReference>
<name>A0A5N1JLC5_9BACT</name>
<sequence length="456" mass="52787">MNTHFNVELTDDPYKDGLHRIMIRIHQKGQLPGRIMTTLALLRKHWNEKKTYGAWVRKSHPESAVLNSKIETELNRVKAQFEAWRVDSPGLTPKQAVDRFRKPQSDQFFKLADEVIRQLKASDELAISTVLMYQSRIHTFRQWAGEELPVSRLTSDLVRKYQEYLKKKTIQAGTVNDHLLCLQAVFTRAMALLHMTRKKALALSPFMEVESLTVDERSGRTKLVGGKLERVKNLEAPRIINYGRPVSIQPEQGLLAWMTAYTLAGMRRSDLLLMRYNWFETDETGRATWIRYTMHKTGRTVSFQVSEVSWSLLRVWWKAQARPTDYVLPYLKNDAEYARYPTRAALRKAPEEVRSALKNRIGHIGTQLNRAIRTYTKAAGITEDVTMHTARHSFGVLAVRKMREGKPINLLDLQHWFGHSSILTTQRYAVEVDREIQGEAMVSIWEDAVKEVKQVE</sequence>
<dbReference type="GO" id="GO:0006310">
    <property type="term" value="P:DNA recombination"/>
    <property type="evidence" value="ECO:0007669"/>
    <property type="project" value="UniProtKB-KW"/>
</dbReference>
<dbReference type="InterPro" id="IPR002104">
    <property type="entry name" value="Integrase_catalytic"/>
</dbReference>
<dbReference type="PANTHER" id="PTHR30349">
    <property type="entry name" value="PHAGE INTEGRASE-RELATED"/>
    <property type="match status" value="1"/>
</dbReference>